<organism evidence="2 3">
    <name type="scientific">Cladobotryum mycophilum</name>
    <dbReference type="NCBI Taxonomy" id="491253"/>
    <lineage>
        <taxon>Eukaryota</taxon>
        <taxon>Fungi</taxon>
        <taxon>Dikarya</taxon>
        <taxon>Ascomycota</taxon>
        <taxon>Pezizomycotina</taxon>
        <taxon>Sordariomycetes</taxon>
        <taxon>Hypocreomycetidae</taxon>
        <taxon>Hypocreales</taxon>
        <taxon>Hypocreaceae</taxon>
        <taxon>Cladobotryum</taxon>
    </lineage>
</organism>
<keyword evidence="3" id="KW-1185">Reference proteome</keyword>
<proteinExistence type="predicted"/>
<evidence type="ECO:0000313" key="3">
    <source>
        <dbReference type="Proteomes" id="UP001338125"/>
    </source>
</evidence>
<reference evidence="2 3" key="1">
    <citation type="submission" date="2024-01" db="EMBL/GenBank/DDBJ databases">
        <title>Complete genome of Cladobotryum mycophilum ATHUM6906.</title>
        <authorList>
            <person name="Christinaki A.C."/>
            <person name="Myridakis A.I."/>
            <person name="Kouvelis V.N."/>
        </authorList>
    </citation>
    <scope>NUCLEOTIDE SEQUENCE [LARGE SCALE GENOMIC DNA]</scope>
    <source>
        <strain evidence="2 3">ATHUM6906</strain>
    </source>
</reference>
<feature type="compositionally biased region" description="Basic and acidic residues" evidence="1">
    <location>
        <begin position="19"/>
        <end position="40"/>
    </location>
</feature>
<protein>
    <submittedName>
        <fullName evidence="2">Uncharacterized protein</fullName>
    </submittedName>
</protein>
<sequence length="40" mass="4671">MGFLERSSDDGTRQTAYFRTDRINEPATEIRKEDDPINPQ</sequence>
<comment type="caution">
    <text evidence="2">The sequence shown here is derived from an EMBL/GenBank/DDBJ whole genome shotgun (WGS) entry which is preliminary data.</text>
</comment>
<evidence type="ECO:0000313" key="2">
    <source>
        <dbReference type="EMBL" id="KAK5992786.1"/>
    </source>
</evidence>
<dbReference type="Proteomes" id="UP001338125">
    <property type="component" value="Unassembled WGS sequence"/>
</dbReference>
<accession>A0ABR0SKU2</accession>
<feature type="compositionally biased region" description="Basic and acidic residues" evidence="1">
    <location>
        <begin position="1"/>
        <end position="12"/>
    </location>
</feature>
<name>A0ABR0SKU2_9HYPO</name>
<feature type="region of interest" description="Disordered" evidence="1">
    <location>
        <begin position="1"/>
        <end position="40"/>
    </location>
</feature>
<gene>
    <name evidence="2" type="ORF">PT974_06202</name>
</gene>
<evidence type="ECO:0000256" key="1">
    <source>
        <dbReference type="SAM" id="MobiDB-lite"/>
    </source>
</evidence>
<dbReference type="EMBL" id="JAVFKD010000012">
    <property type="protein sequence ID" value="KAK5992786.1"/>
    <property type="molecule type" value="Genomic_DNA"/>
</dbReference>